<name>A0ACC0MBP3_RHOML</name>
<evidence type="ECO:0000313" key="1">
    <source>
        <dbReference type="EMBL" id="KAI8538451.1"/>
    </source>
</evidence>
<evidence type="ECO:0000313" key="2">
    <source>
        <dbReference type="Proteomes" id="UP001062846"/>
    </source>
</evidence>
<sequence length="64" mass="7386">MATLPIYAPLICPVWGPRRIRPNYMSGQTRLYHHKERMINQPTARNDTHTPVSTNKNTPGNSER</sequence>
<organism evidence="1 2">
    <name type="scientific">Rhododendron molle</name>
    <name type="common">Chinese azalea</name>
    <name type="synonym">Azalea mollis</name>
    <dbReference type="NCBI Taxonomy" id="49168"/>
    <lineage>
        <taxon>Eukaryota</taxon>
        <taxon>Viridiplantae</taxon>
        <taxon>Streptophyta</taxon>
        <taxon>Embryophyta</taxon>
        <taxon>Tracheophyta</taxon>
        <taxon>Spermatophyta</taxon>
        <taxon>Magnoliopsida</taxon>
        <taxon>eudicotyledons</taxon>
        <taxon>Gunneridae</taxon>
        <taxon>Pentapetalae</taxon>
        <taxon>asterids</taxon>
        <taxon>Ericales</taxon>
        <taxon>Ericaceae</taxon>
        <taxon>Ericoideae</taxon>
        <taxon>Rhodoreae</taxon>
        <taxon>Rhododendron</taxon>
    </lineage>
</organism>
<protein>
    <submittedName>
        <fullName evidence="1">Uncharacterized protein</fullName>
    </submittedName>
</protein>
<proteinExistence type="predicted"/>
<keyword evidence="2" id="KW-1185">Reference proteome</keyword>
<dbReference type="EMBL" id="CM046396">
    <property type="protein sequence ID" value="KAI8538451.1"/>
    <property type="molecule type" value="Genomic_DNA"/>
</dbReference>
<reference evidence="1" key="1">
    <citation type="submission" date="2022-02" db="EMBL/GenBank/DDBJ databases">
        <title>Plant Genome Project.</title>
        <authorList>
            <person name="Zhang R.-G."/>
        </authorList>
    </citation>
    <scope>NUCLEOTIDE SEQUENCE</scope>
    <source>
        <strain evidence="1">AT1</strain>
    </source>
</reference>
<dbReference type="Proteomes" id="UP001062846">
    <property type="component" value="Chromosome 9"/>
</dbReference>
<comment type="caution">
    <text evidence="1">The sequence shown here is derived from an EMBL/GenBank/DDBJ whole genome shotgun (WGS) entry which is preliminary data.</text>
</comment>
<gene>
    <name evidence="1" type="ORF">RHMOL_Rhmol09G0104800</name>
</gene>
<accession>A0ACC0MBP3</accession>